<reference evidence="4" key="1">
    <citation type="journal article" date="2019" name="Mol. Biol. Evol.">
        <title>Blast fungal genomes show frequent chromosomal changes, gene gains and losses, and effector gene turnover.</title>
        <authorList>
            <person name="Gomez Luciano L.B."/>
            <person name="Jason Tsai I."/>
            <person name="Chuma I."/>
            <person name="Tosa Y."/>
            <person name="Chen Y.H."/>
            <person name="Li J.Y."/>
            <person name="Li M.Y."/>
            <person name="Jade Lu M.Y."/>
            <person name="Nakayashiki H."/>
            <person name="Li W.H."/>
        </authorList>
    </citation>
    <scope>NUCLEOTIDE SEQUENCE</scope>
    <source>
        <strain evidence="4">NI907</strain>
    </source>
</reference>
<organism evidence="3 4">
    <name type="scientific">Pyricularia grisea</name>
    <name type="common">Crabgrass-specific blast fungus</name>
    <name type="synonym">Magnaporthe grisea</name>
    <dbReference type="NCBI Taxonomy" id="148305"/>
    <lineage>
        <taxon>Eukaryota</taxon>
        <taxon>Fungi</taxon>
        <taxon>Dikarya</taxon>
        <taxon>Ascomycota</taxon>
        <taxon>Pezizomycotina</taxon>
        <taxon>Sordariomycetes</taxon>
        <taxon>Sordariomycetidae</taxon>
        <taxon>Magnaporthales</taxon>
        <taxon>Pyriculariaceae</taxon>
        <taxon>Pyricularia</taxon>
    </lineage>
</organism>
<feature type="region of interest" description="Disordered" evidence="2">
    <location>
        <begin position="1"/>
        <end position="102"/>
    </location>
</feature>
<dbReference type="AlphaFoldDB" id="A0A6P8ASJ8"/>
<feature type="compositionally biased region" description="Basic and acidic residues" evidence="2">
    <location>
        <begin position="14"/>
        <end position="26"/>
    </location>
</feature>
<accession>A0A6P8ASJ8</accession>
<reference evidence="4" key="3">
    <citation type="submission" date="2025-08" db="UniProtKB">
        <authorList>
            <consortium name="RefSeq"/>
        </authorList>
    </citation>
    <scope>IDENTIFICATION</scope>
    <source>
        <strain evidence="4">NI907</strain>
    </source>
</reference>
<dbReference type="KEGG" id="pgri:PgNI_09323"/>
<gene>
    <name evidence="4" type="ORF">PgNI_09323</name>
</gene>
<evidence type="ECO:0000313" key="4">
    <source>
        <dbReference type="RefSeq" id="XP_030977888.1"/>
    </source>
</evidence>
<feature type="compositionally biased region" description="Basic residues" evidence="2">
    <location>
        <begin position="27"/>
        <end position="38"/>
    </location>
</feature>
<name>A0A6P8ASJ8_PYRGI</name>
<protein>
    <submittedName>
        <fullName evidence="4">Uncharacterized protein</fullName>
    </submittedName>
</protein>
<evidence type="ECO:0000313" key="3">
    <source>
        <dbReference type="Proteomes" id="UP000515153"/>
    </source>
</evidence>
<sequence>MDSDVPGGKYLAHAQEKRKREEEKVPVKKSRRTDKRQRIHDSDSDKSWDEDYVPPQREKRSSKPKPDTQSPVPPASDLKTQVSVAGAQNSEQEAPAIQTESPEIIQAREEKPLILDGLLGDINNLAASAAKVVAQVNAMRGDEAQENTQLKSKIENLENRNEELRLDIVRLRKRSLHLYREMQHLRNDAAYGRAMRKVHDEMAGH</sequence>
<keyword evidence="1" id="KW-0175">Coiled coil</keyword>
<evidence type="ECO:0000256" key="1">
    <source>
        <dbReference type="SAM" id="Coils"/>
    </source>
</evidence>
<feature type="compositionally biased region" description="Basic and acidic residues" evidence="2">
    <location>
        <begin position="39"/>
        <end position="49"/>
    </location>
</feature>
<evidence type="ECO:0000256" key="2">
    <source>
        <dbReference type="SAM" id="MobiDB-lite"/>
    </source>
</evidence>
<feature type="compositionally biased region" description="Polar residues" evidence="2">
    <location>
        <begin position="78"/>
        <end position="92"/>
    </location>
</feature>
<feature type="coiled-coil region" evidence="1">
    <location>
        <begin position="140"/>
        <end position="174"/>
    </location>
</feature>
<feature type="compositionally biased region" description="Basic and acidic residues" evidence="2">
    <location>
        <begin position="56"/>
        <end position="66"/>
    </location>
</feature>
<proteinExistence type="predicted"/>
<dbReference type="Proteomes" id="UP000515153">
    <property type="component" value="Unplaced"/>
</dbReference>
<dbReference type="GeneID" id="41964216"/>
<reference evidence="4" key="2">
    <citation type="submission" date="2019-10" db="EMBL/GenBank/DDBJ databases">
        <authorList>
            <consortium name="NCBI Genome Project"/>
        </authorList>
    </citation>
    <scope>NUCLEOTIDE SEQUENCE</scope>
    <source>
        <strain evidence="4">NI907</strain>
    </source>
</reference>
<keyword evidence="3" id="KW-1185">Reference proteome</keyword>
<dbReference type="RefSeq" id="XP_030977888.1">
    <property type="nucleotide sequence ID" value="XM_031129308.1"/>
</dbReference>